<organism evidence="7 8">
    <name type="scientific">Anaerocolumna sedimenticola</name>
    <dbReference type="NCBI Taxonomy" id="2696063"/>
    <lineage>
        <taxon>Bacteria</taxon>
        <taxon>Bacillati</taxon>
        <taxon>Bacillota</taxon>
        <taxon>Clostridia</taxon>
        <taxon>Lachnospirales</taxon>
        <taxon>Lachnospiraceae</taxon>
        <taxon>Anaerocolumna</taxon>
    </lineage>
</organism>
<evidence type="ECO:0000256" key="1">
    <source>
        <dbReference type="ARBA" id="ARBA00022490"/>
    </source>
</evidence>
<dbReference type="NCBIfam" id="NF001033">
    <property type="entry name" value="PRK00114.1"/>
    <property type="match status" value="1"/>
</dbReference>
<gene>
    <name evidence="6" type="primary">hslO</name>
    <name evidence="7" type="ORF">Ana3638_01580</name>
</gene>
<dbReference type="Pfam" id="PF01430">
    <property type="entry name" value="HSP33"/>
    <property type="match status" value="1"/>
</dbReference>
<evidence type="ECO:0000256" key="5">
    <source>
        <dbReference type="ARBA" id="ARBA00023284"/>
    </source>
</evidence>
<comment type="function">
    <text evidence="6">Redox regulated molecular chaperone. Protects both thermally unfolding and oxidatively damaged proteins from irreversible aggregation. Plays an important role in the bacterial defense system toward oxidative stress.</text>
</comment>
<reference evidence="7 8" key="1">
    <citation type="submission" date="2020-01" db="EMBL/GenBank/DDBJ databases">
        <title>Genome analysis of Anaerocolumna sp. CBA3638.</title>
        <authorList>
            <person name="Kim J."/>
            <person name="Roh S.W."/>
        </authorList>
    </citation>
    <scope>NUCLEOTIDE SEQUENCE [LARGE SCALE GENOMIC DNA]</scope>
    <source>
        <strain evidence="7 8">CBA3638</strain>
    </source>
</reference>
<dbReference type="AlphaFoldDB" id="A0A6P1TH63"/>
<dbReference type="PIRSF" id="PIRSF005261">
    <property type="entry name" value="Heat_shock_Hsp33"/>
    <property type="match status" value="1"/>
</dbReference>
<dbReference type="HAMAP" id="MF_00117">
    <property type="entry name" value="HslO"/>
    <property type="match status" value="1"/>
</dbReference>
<dbReference type="GO" id="GO:0042026">
    <property type="term" value="P:protein refolding"/>
    <property type="evidence" value="ECO:0007669"/>
    <property type="project" value="TreeGrafter"/>
</dbReference>
<sequence>MSDYIVRATAANNQIRAFAATTRDLAEYARSVHNTSPVATAALGRLLTAGAMMGSMMKGSNDLLTLQIKCNGPIQGLTVTADANANVKGYVYDPTVMLPPSPIGKLDVGGALGAGVLSVIKDMALKDPYVGQTELVSGEIAEDITYYYATSEQIPSSVALGVLMNKDNTVKRSGGFIIQLMPFAEDEIIDKLEQKINEISSITNLLDDDLTPEMILEHILGEFNLEILDTMPTAFTCNCSKERVEKAIISIGKKDIQEMIEDNEPIEVNCHFCNTKYHFSINELEMILKKSK</sequence>
<keyword evidence="8" id="KW-1185">Reference proteome</keyword>
<dbReference type="Proteomes" id="UP000464314">
    <property type="component" value="Chromosome"/>
</dbReference>
<dbReference type="EMBL" id="CP048000">
    <property type="protein sequence ID" value="QHQ59647.1"/>
    <property type="molecule type" value="Genomic_DNA"/>
</dbReference>
<dbReference type="GO" id="GO:0005737">
    <property type="term" value="C:cytoplasm"/>
    <property type="evidence" value="ECO:0007669"/>
    <property type="project" value="UniProtKB-SubCell"/>
</dbReference>
<feature type="disulfide bond" description="Redox-active" evidence="6">
    <location>
        <begin position="237"/>
        <end position="239"/>
    </location>
</feature>
<keyword evidence="1 6" id="KW-0963">Cytoplasm</keyword>
<dbReference type="RefSeq" id="WP_161836414.1">
    <property type="nucleotide sequence ID" value="NZ_CP048000.1"/>
</dbReference>
<evidence type="ECO:0000313" key="7">
    <source>
        <dbReference type="EMBL" id="QHQ59647.1"/>
    </source>
</evidence>
<keyword evidence="4 6" id="KW-0143">Chaperone</keyword>
<comment type="subcellular location">
    <subcellularLocation>
        <location evidence="6">Cytoplasm</location>
    </subcellularLocation>
</comment>
<evidence type="ECO:0000256" key="3">
    <source>
        <dbReference type="ARBA" id="ARBA00023157"/>
    </source>
</evidence>
<feature type="disulfide bond" description="Redox-active" evidence="6">
    <location>
        <begin position="270"/>
        <end position="273"/>
    </location>
</feature>
<comment type="similarity">
    <text evidence="6">Belongs to the HSP33 family.</text>
</comment>
<protein>
    <recommendedName>
        <fullName evidence="6">33 kDa chaperonin</fullName>
    </recommendedName>
    <alternativeName>
        <fullName evidence="6">Heat shock protein 33 homolog</fullName>
        <shortName evidence="6">HSP33</shortName>
    </alternativeName>
</protein>
<accession>A0A6P1TH63</accession>
<dbReference type="Gene3D" id="3.55.30.10">
    <property type="entry name" value="Hsp33 domain"/>
    <property type="match status" value="1"/>
</dbReference>
<dbReference type="KEGG" id="anr:Ana3638_01580"/>
<dbReference type="SUPFAM" id="SSF118352">
    <property type="entry name" value="HSP33 redox switch-like"/>
    <property type="match status" value="1"/>
</dbReference>
<evidence type="ECO:0000256" key="2">
    <source>
        <dbReference type="ARBA" id="ARBA00022833"/>
    </source>
</evidence>
<proteinExistence type="inferred from homology"/>
<dbReference type="SUPFAM" id="SSF64397">
    <property type="entry name" value="Hsp33 domain"/>
    <property type="match status" value="1"/>
</dbReference>
<evidence type="ECO:0000256" key="6">
    <source>
        <dbReference type="HAMAP-Rule" id="MF_00117"/>
    </source>
</evidence>
<dbReference type="InterPro" id="IPR000397">
    <property type="entry name" value="Heat_shock_Hsp33"/>
</dbReference>
<evidence type="ECO:0000256" key="4">
    <source>
        <dbReference type="ARBA" id="ARBA00023186"/>
    </source>
</evidence>
<dbReference type="InterPro" id="IPR016154">
    <property type="entry name" value="Heat_shock_Hsp33_C"/>
</dbReference>
<dbReference type="Gene3D" id="3.90.1280.10">
    <property type="entry name" value="HSP33 redox switch-like"/>
    <property type="match status" value="1"/>
</dbReference>
<dbReference type="GO" id="GO:0044183">
    <property type="term" value="F:protein folding chaperone"/>
    <property type="evidence" value="ECO:0007669"/>
    <property type="project" value="TreeGrafter"/>
</dbReference>
<evidence type="ECO:0000313" key="8">
    <source>
        <dbReference type="Proteomes" id="UP000464314"/>
    </source>
</evidence>
<keyword evidence="3 6" id="KW-1015">Disulfide bond</keyword>
<dbReference type="PANTHER" id="PTHR30111:SF1">
    <property type="entry name" value="33 KDA CHAPERONIN"/>
    <property type="match status" value="1"/>
</dbReference>
<dbReference type="GO" id="GO:0051082">
    <property type="term" value="F:unfolded protein binding"/>
    <property type="evidence" value="ECO:0007669"/>
    <property type="project" value="UniProtKB-UniRule"/>
</dbReference>
<dbReference type="PANTHER" id="PTHR30111">
    <property type="entry name" value="33 KDA CHAPERONIN"/>
    <property type="match status" value="1"/>
</dbReference>
<dbReference type="CDD" id="cd00498">
    <property type="entry name" value="Hsp33"/>
    <property type="match status" value="1"/>
</dbReference>
<name>A0A6P1TH63_9FIRM</name>
<dbReference type="InterPro" id="IPR016153">
    <property type="entry name" value="Heat_shock_Hsp33_N"/>
</dbReference>
<keyword evidence="2 6" id="KW-0862">Zinc</keyword>
<keyword evidence="5 6" id="KW-0676">Redox-active center</keyword>
<comment type="PTM">
    <text evidence="6">Under oxidizing conditions two disulfide bonds are formed involving the reactive cysteines. Under reducing conditions zinc is bound to the reactive cysteines and the protein is inactive.</text>
</comment>